<sequence length="63" mass="7229">MENLRSEVGPRKLGFKLHERQNSTRKLKIKLSNRPPFVNGSRGIPKKPRSPQEEEEKAGYNGI</sequence>
<dbReference type="Proteomes" id="UP000195402">
    <property type="component" value="Unassembled WGS sequence"/>
</dbReference>
<evidence type="ECO:0000313" key="3">
    <source>
        <dbReference type="Proteomes" id="UP000195402"/>
    </source>
</evidence>
<organism evidence="2 3">
    <name type="scientific">Macleaya cordata</name>
    <name type="common">Five-seeded plume-poppy</name>
    <name type="synonym">Bocconia cordata</name>
    <dbReference type="NCBI Taxonomy" id="56857"/>
    <lineage>
        <taxon>Eukaryota</taxon>
        <taxon>Viridiplantae</taxon>
        <taxon>Streptophyta</taxon>
        <taxon>Embryophyta</taxon>
        <taxon>Tracheophyta</taxon>
        <taxon>Spermatophyta</taxon>
        <taxon>Magnoliopsida</taxon>
        <taxon>Ranunculales</taxon>
        <taxon>Papaveraceae</taxon>
        <taxon>Papaveroideae</taxon>
        <taxon>Macleaya</taxon>
    </lineage>
</organism>
<accession>A0A200PSK0</accession>
<evidence type="ECO:0000256" key="1">
    <source>
        <dbReference type="SAM" id="MobiDB-lite"/>
    </source>
</evidence>
<name>A0A200PSK0_MACCD</name>
<comment type="caution">
    <text evidence="2">The sequence shown here is derived from an EMBL/GenBank/DDBJ whole genome shotgun (WGS) entry which is preliminary data.</text>
</comment>
<protein>
    <submittedName>
        <fullName evidence="2">Uncharacterized protein</fullName>
    </submittedName>
</protein>
<reference evidence="2 3" key="1">
    <citation type="journal article" date="2017" name="Mol. Plant">
        <title>The Genome of Medicinal Plant Macleaya cordata Provides New Insights into Benzylisoquinoline Alkaloids Metabolism.</title>
        <authorList>
            <person name="Liu X."/>
            <person name="Liu Y."/>
            <person name="Huang P."/>
            <person name="Ma Y."/>
            <person name="Qing Z."/>
            <person name="Tang Q."/>
            <person name="Cao H."/>
            <person name="Cheng P."/>
            <person name="Zheng Y."/>
            <person name="Yuan Z."/>
            <person name="Zhou Y."/>
            <person name="Liu J."/>
            <person name="Tang Z."/>
            <person name="Zhuo Y."/>
            <person name="Zhang Y."/>
            <person name="Yu L."/>
            <person name="Huang J."/>
            <person name="Yang P."/>
            <person name="Peng Q."/>
            <person name="Zhang J."/>
            <person name="Jiang W."/>
            <person name="Zhang Z."/>
            <person name="Lin K."/>
            <person name="Ro D.K."/>
            <person name="Chen X."/>
            <person name="Xiong X."/>
            <person name="Shang Y."/>
            <person name="Huang S."/>
            <person name="Zeng J."/>
        </authorList>
    </citation>
    <scope>NUCLEOTIDE SEQUENCE [LARGE SCALE GENOMIC DNA]</scope>
    <source>
        <strain evidence="3">cv. BLH2017</strain>
        <tissue evidence="2">Root</tissue>
    </source>
</reference>
<proteinExistence type="predicted"/>
<dbReference type="EMBL" id="MVGT01004153">
    <property type="protein sequence ID" value="OVA01211.1"/>
    <property type="molecule type" value="Genomic_DNA"/>
</dbReference>
<evidence type="ECO:0000313" key="2">
    <source>
        <dbReference type="EMBL" id="OVA01211.1"/>
    </source>
</evidence>
<feature type="region of interest" description="Disordered" evidence="1">
    <location>
        <begin position="31"/>
        <end position="63"/>
    </location>
</feature>
<keyword evidence="3" id="KW-1185">Reference proteome</keyword>
<dbReference type="InParanoid" id="A0A200PSK0"/>
<gene>
    <name evidence="2" type="ORF">BVC80_1649g4</name>
</gene>
<dbReference type="AlphaFoldDB" id="A0A200PSK0"/>
<dbReference type="OrthoDB" id="1918952at2759"/>